<reference evidence="5 6" key="1">
    <citation type="journal article" date="2015" name="Nat. Commun.">
        <title>Lucilia cuprina genome unlocks parasitic fly biology to underpin future interventions.</title>
        <authorList>
            <person name="Anstead C.A."/>
            <person name="Korhonen P.K."/>
            <person name="Young N.D."/>
            <person name="Hall R.S."/>
            <person name="Jex A.R."/>
            <person name="Murali S.C."/>
            <person name="Hughes D.S."/>
            <person name="Lee S.F."/>
            <person name="Perry T."/>
            <person name="Stroehlein A.J."/>
            <person name="Ansell B.R."/>
            <person name="Breugelmans B."/>
            <person name="Hofmann A."/>
            <person name="Qu J."/>
            <person name="Dugan S."/>
            <person name="Lee S.L."/>
            <person name="Chao H."/>
            <person name="Dinh H."/>
            <person name="Han Y."/>
            <person name="Doddapaneni H.V."/>
            <person name="Worley K.C."/>
            <person name="Muzny D.M."/>
            <person name="Ioannidis P."/>
            <person name="Waterhouse R.M."/>
            <person name="Zdobnov E.M."/>
            <person name="James P.J."/>
            <person name="Bagnall N.H."/>
            <person name="Kotze A.C."/>
            <person name="Gibbs R.A."/>
            <person name="Richards S."/>
            <person name="Batterham P."/>
            <person name="Gasser R.B."/>
        </authorList>
    </citation>
    <scope>NUCLEOTIDE SEQUENCE [LARGE SCALE GENOMIC DNA]</scope>
    <source>
        <strain evidence="5 6">LS</strain>
        <tissue evidence="5">Full body</tissue>
    </source>
</reference>
<evidence type="ECO:0000259" key="4">
    <source>
        <dbReference type="Pfam" id="PF03364"/>
    </source>
</evidence>
<comment type="similarity">
    <text evidence="1">Belongs to the COQ10 family.</text>
</comment>
<dbReference type="GO" id="GO:0045333">
    <property type="term" value="P:cellular respiration"/>
    <property type="evidence" value="ECO:0007669"/>
    <property type="project" value="InterPro"/>
</dbReference>
<protein>
    <submittedName>
        <fullName evidence="5">Coenzyme Q-binding protein COQ10, mitochondrial</fullName>
    </submittedName>
</protein>
<dbReference type="EMBL" id="JRES01000975">
    <property type="protein sequence ID" value="KNC26565.1"/>
    <property type="molecule type" value="Genomic_DNA"/>
</dbReference>
<dbReference type="Pfam" id="PF03364">
    <property type="entry name" value="Polyketide_cyc"/>
    <property type="match status" value="1"/>
</dbReference>
<keyword evidence="6" id="KW-1185">Reference proteome</keyword>
<evidence type="ECO:0000256" key="2">
    <source>
        <dbReference type="ARBA" id="ARBA00011814"/>
    </source>
</evidence>
<sequence length="203" mass="23565">MLKTLNLPRFNQNVLCKSCSIIITRDYNSRQSLFTFGNITNKNRGYYKKELIGYSMDEMYSVVSDVKNYYKFVPYVKKSHVHSEHSNGFKADLIVGFPPLNEIYTSNVTLKYPNLVTSECKDGRLFNYLLNEWRFSPGLKDIPQSCVLDFKVSFEFKSLLHSNIANLFFDLICDQMENAFITEAKKRFGDASIKSHILTSRRS</sequence>
<dbReference type="Proteomes" id="UP000037069">
    <property type="component" value="Unassembled WGS sequence"/>
</dbReference>
<accession>A0A0L0C2L3</accession>
<dbReference type="STRING" id="7375.A0A0L0C2L3"/>
<dbReference type="InterPro" id="IPR044996">
    <property type="entry name" value="COQ10-like"/>
</dbReference>
<comment type="caution">
    <text evidence="5">The sequence shown here is derived from an EMBL/GenBank/DDBJ whole genome shotgun (WGS) entry which is preliminary data.</text>
</comment>
<evidence type="ECO:0000313" key="6">
    <source>
        <dbReference type="Proteomes" id="UP000037069"/>
    </source>
</evidence>
<comment type="function">
    <text evidence="3">Required for the function of coenzyme Q in the respiratory chain. May serve as a chaperone or may be involved in the transport of Q6 from its site of synthesis to the catalytic sites of the respiratory complexes.</text>
</comment>
<dbReference type="GO" id="GO:0048039">
    <property type="term" value="F:ubiquinone binding"/>
    <property type="evidence" value="ECO:0007669"/>
    <property type="project" value="InterPro"/>
</dbReference>
<dbReference type="InterPro" id="IPR023393">
    <property type="entry name" value="START-like_dom_sf"/>
</dbReference>
<comment type="subunit">
    <text evidence="2">Interacts with coenzyme Q.</text>
</comment>
<dbReference type="OrthoDB" id="292693at2759"/>
<dbReference type="SUPFAM" id="SSF55961">
    <property type="entry name" value="Bet v1-like"/>
    <property type="match status" value="1"/>
</dbReference>
<dbReference type="InterPro" id="IPR005031">
    <property type="entry name" value="COQ10_START"/>
</dbReference>
<evidence type="ECO:0000256" key="1">
    <source>
        <dbReference type="ARBA" id="ARBA00006885"/>
    </source>
</evidence>
<evidence type="ECO:0000256" key="3">
    <source>
        <dbReference type="ARBA" id="ARBA00024947"/>
    </source>
</evidence>
<dbReference type="OMA" id="VKAECVD"/>
<dbReference type="GO" id="GO:0005739">
    <property type="term" value="C:mitochondrion"/>
    <property type="evidence" value="ECO:0007669"/>
    <property type="project" value="TreeGrafter"/>
</dbReference>
<organism evidence="5 6">
    <name type="scientific">Lucilia cuprina</name>
    <name type="common">Green bottle fly</name>
    <name type="synonym">Australian sheep blowfly</name>
    <dbReference type="NCBI Taxonomy" id="7375"/>
    <lineage>
        <taxon>Eukaryota</taxon>
        <taxon>Metazoa</taxon>
        <taxon>Ecdysozoa</taxon>
        <taxon>Arthropoda</taxon>
        <taxon>Hexapoda</taxon>
        <taxon>Insecta</taxon>
        <taxon>Pterygota</taxon>
        <taxon>Neoptera</taxon>
        <taxon>Endopterygota</taxon>
        <taxon>Diptera</taxon>
        <taxon>Brachycera</taxon>
        <taxon>Muscomorpha</taxon>
        <taxon>Oestroidea</taxon>
        <taxon>Calliphoridae</taxon>
        <taxon>Luciliinae</taxon>
        <taxon>Lucilia</taxon>
    </lineage>
</organism>
<proteinExistence type="inferred from homology"/>
<dbReference type="AlphaFoldDB" id="A0A0L0C2L3"/>
<gene>
    <name evidence="5" type="ORF">FF38_10008</name>
</gene>
<name>A0A0L0C2L3_LUCCU</name>
<dbReference type="PANTHER" id="PTHR12901:SF10">
    <property type="entry name" value="COENZYME Q-BINDING PROTEIN COQ10, MITOCHONDRIAL"/>
    <property type="match status" value="1"/>
</dbReference>
<dbReference type="CDD" id="cd07813">
    <property type="entry name" value="COQ10p_like"/>
    <property type="match status" value="1"/>
</dbReference>
<dbReference type="PANTHER" id="PTHR12901">
    <property type="entry name" value="SPERM PROTEIN HOMOLOG"/>
    <property type="match status" value="1"/>
</dbReference>
<evidence type="ECO:0000313" key="5">
    <source>
        <dbReference type="EMBL" id="KNC26565.1"/>
    </source>
</evidence>
<dbReference type="Gene3D" id="3.30.530.20">
    <property type="match status" value="1"/>
</dbReference>
<feature type="domain" description="Coenzyme Q-binding protein COQ10 START" evidence="4">
    <location>
        <begin position="52"/>
        <end position="180"/>
    </location>
</feature>